<keyword evidence="3 8" id="KW-0813">Transport</keyword>
<organism evidence="10 11">
    <name type="scientific">Pisolithus tinctorius Marx 270</name>
    <dbReference type="NCBI Taxonomy" id="870435"/>
    <lineage>
        <taxon>Eukaryota</taxon>
        <taxon>Fungi</taxon>
        <taxon>Dikarya</taxon>
        <taxon>Basidiomycota</taxon>
        <taxon>Agaricomycotina</taxon>
        <taxon>Agaricomycetes</taxon>
        <taxon>Agaricomycetidae</taxon>
        <taxon>Boletales</taxon>
        <taxon>Sclerodermatineae</taxon>
        <taxon>Pisolithaceae</taxon>
        <taxon>Pisolithus</taxon>
    </lineage>
</organism>
<dbReference type="GO" id="GO:0042128">
    <property type="term" value="P:nitrate assimilation"/>
    <property type="evidence" value="ECO:0007669"/>
    <property type="project" value="UniProtKB-UniRule"/>
</dbReference>
<dbReference type="Pfam" id="PF07690">
    <property type="entry name" value="MFS_1"/>
    <property type="match status" value="1"/>
</dbReference>
<dbReference type="AlphaFoldDB" id="A0A0C3KX06"/>
<keyword evidence="8" id="KW-1003">Cell membrane</keyword>
<keyword evidence="6 8" id="KW-0534">Nitrate assimilation</keyword>
<feature type="transmembrane region" description="Helical" evidence="8">
    <location>
        <begin position="486"/>
        <end position="505"/>
    </location>
</feature>
<evidence type="ECO:0000256" key="7">
    <source>
        <dbReference type="ARBA" id="ARBA00023136"/>
    </source>
</evidence>
<dbReference type="InterPro" id="IPR044772">
    <property type="entry name" value="NO3_transporter"/>
</dbReference>
<dbReference type="NCBIfam" id="TIGR00886">
    <property type="entry name" value="2A0108"/>
    <property type="match status" value="1"/>
</dbReference>
<dbReference type="STRING" id="870435.A0A0C3KX06"/>
<keyword evidence="11" id="KW-1185">Reference proteome</keyword>
<feature type="transmembrane region" description="Helical" evidence="8">
    <location>
        <begin position="145"/>
        <end position="169"/>
    </location>
</feature>
<keyword evidence="4 8" id="KW-0812">Transmembrane</keyword>
<dbReference type="HOGENOM" id="CLU_024204_1_1_1"/>
<dbReference type="PROSITE" id="PS50850">
    <property type="entry name" value="MFS"/>
    <property type="match status" value="1"/>
</dbReference>
<feature type="transmembrane region" description="Helical" evidence="8">
    <location>
        <begin position="181"/>
        <end position="200"/>
    </location>
</feature>
<gene>
    <name evidence="10" type="ORF">M404DRAFT_457474</name>
</gene>
<evidence type="ECO:0000256" key="1">
    <source>
        <dbReference type="ARBA" id="ARBA00004141"/>
    </source>
</evidence>
<name>A0A0C3KX06_PISTI</name>
<feature type="transmembrane region" description="Helical" evidence="8">
    <location>
        <begin position="120"/>
        <end position="139"/>
    </location>
</feature>
<dbReference type="OrthoDB" id="434240at2759"/>
<protein>
    <recommendedName>
        <fullName evidence="8">Nitrate/nitrite transporter</fullName>
    </recommendedName>
</protein>
<dbReference type="GO" id="GO:0015113">
    <property type="term" value="F:nitrite transmembrane transporter activity"/>
    <property type="evidence" value="ECO:0007669"/>
    <property type="project" value="InterPro"/>
</dbReference>
<feature type="domain" description="Major facilitator superfamily (MFS) profile" evidence="9">
    <location>
        <begin position="53"/>
        <end position="508"/>
    </location>
</feature>
<dbReference type="InterPro" id="IPR020846">
    <property type="entry name" value="MFS_dom"/>
</dbReference>
<evidence type="ECO:0000313" key="10">
    <source>
        <dbReference type="EMBL" id="KIO14072.1"/>
    </source>
</evidence>
<reference evidence="10 11" key="1">
    <citation type="submission" date="2014-04" db="EMBL/GenBank/DDBJ databases">
        <authorList>
            <consortium name="DOE Joint Genome Institute"/>
            <person name="Kuo A."/>
            <person name="Kohler A."/>
            <person name="Costa M.D."/>
            <person name="Nagy L.G."/>
            <person name="Floudas D."/>
            <person name="Copeland A."/>
            <person name="Barry K.W."/>
            <person name="Cichocki N."/>
            <person name="Veneault-Fourrey C."/>
            <person name="LaButti K."/>
            <person name="Lindquist E.A."/>
            <person name="Lipzen A."/>
            <person name="Lundell T."/>
            <person name="Morin E."/>
            <person name="Murat C."/>
            <person name="Sun H."/>
            <person name="Tunlid A."/>
            <person name="Henrissat B."/>
            <person name="Grigoriev I.V."/>
            <person name="Hibbett D.S."/>
            <person name="Martin F."/>
            <person name="Nordberg H.P."/>
            <person name="Cantor M.N."/>
            <person name="Hua S.X."/>
        </authorList>
    </citation>
    <scope>NUCLEOTIDE SEQUENCE [LARGE SCALE GENOMIC DNA]</scope>
    <source>
        <strain evidence="10 11">Marx 270</strain>
    </source>
</reference>
<feature type="transmembrane region" description="Helical" evidence="8">
    <location>
        <begin position="392"/>
        <end position="412"/>
    </location>
</feature>
<feature type="transmembrane region" description="Helical" evidence="8">
    <location>
        <begin position="212"/>
        <end position="236"/>
    </location>
</feature>
<feature type="transmembrane region" description="Helical" evidence="8">
    <location>
        <begin position="418"/>
        <end position="442"/>
    </location>
</feature>
<proteinExistence type="inferred from homology"/>
<evidence type="ECO:0000259" key="9">
    <source>
        <dbReference type="PROSITE" id="PS50850"/>
    </source>
</evidence>
<dbReference type="PANTHER" id="PTHR23515">
    <property type="entry name" value="HIGH-AFFINITY NITRATE TRANSPORTER 2.3"/>
    <property type="match status" value="1"/>
</dbReference>
<comment type="caution">
    <text evidence="8">Lacks conserved residue(s) required for the propagation of feature annotation.</text>
</comment>
<evidence type="ECO:0000313" key="11">
    <source>
        <dbReference type="Proteomes" id="UP000054217"/>
    </source>
</evidence>
<keyword evidence="5 8" id="KW-1133">Transmembrane helix</keyword>
<dbReference type="GO" id="GO:0015112">
    <property type="term" value="F:nitrate transmembrane transporter activity"/>
    <property type="evidence" value="ECO:0007669"/>
    <property type="project" value="UniProtKB-UniRule"/>
</dbReference>
<reference evidence="11" key="2">
    <citation type="submission" date="2015-01" db="EMBL/GenBank/DDBJ databases">
        <title>Evolutionary Origins and Diversification of the Mycorrhizal Mutualists.</title>
        <authorList>
            <consortium name="DOE Joint Genome Institute"/>
            <consortium name="Mycorrhizal Genomics Consortium"/>
            <person name="Kohler A."/>
            <person name="Kuo A."/>
            <person name="Nagy L.G."/>
            <person name="Floudas D."/>
            <person name="Copeland A."/>
            <person name="Barry K.W."/>
            <person name="Cichocki N."/>
            <person name="Veneault-Fourrey C."/>
            <person name="LaButti K."/>
            <person name="Lindquist E.A."/>
            <person name="Lipzen A."/>
            <person name="Lundell T."/>
            <person name="Morin E."/>
            <person name="Murat C."/>
            <person name="Riley R."/>
            <person name="Ohm R."/>
            <person name="Sun H."/>
            <person name="Tunlid A."/>
            <person name="Henrissat B."/>
            <person name="Grigoriev I.V."/>
            <person name="Hibbett D.S."/>
            <person name="Martin F."/>
        </authorList>
    </citation>
    <scope>NUCLEOTIDE SEQUENCE [LARGE SCALE GENOMIC DNA]</scope>
    <source>
        <strain evidence="11">Marx 270</strain>
    </source>
</reference>
<dbReference type="GO" id="GO:0005886">
    <property type="term" value="C:plasma membrane"/>
    <property type="evidence" value="ECO:0007669"/>
    <property type="project" value="UniProtKB-SubCell"/>
</dbReference>
<evidence type="ECO:0000256" key="6">
    <source>
        <dbReference type="ARBA" id="ARBA00023063"/>
    </source>
</evidence>
<evidence type="ECO:0000256" key="3">
    <source>
        <dbReference type="ARBA" id="ARBA00022448"/>
    </source>
</evidence>
<dbReference type="SUPFAM" id="SSF103473">
    <property type="entry name" value="MFS general substrate transporter"/>
    <property type="match status" value="1"/>
</dbReference>
<evidence type="ECO:0000256" key="4">
    <source>
        <dbReference type="ARBA" id="ARBA00022692"/>
    </source>
</evidence>
<sequence>MPGLTNSLEEAEQTNMASLVSPRINFKDVVVNPANLKCSSLPLFSLRNQYSVNFHLSWLGFFVAFLSWFAFAPLVPDVIKQDLQLTSAQVGNSNVVSLCATLLVRVIAGPLVDRFGPRKVMAGLLICGAIPSGLAGTAHTASGLYIVRFFIGILGGTFVACQAWTTAFFDKNVVGTANALAGGWGNAGGGFTFIVMIALYNSLISDGLTPHVAWRAAFAIVPVPFLLTVAAATLVFGTDHPAGRWSDRHKAIAHGIKDADALPASHEHKDYAIKKEGSSDIQVTVSAVQALESELDFAVNEPVTWALAVKVIARPLTWLPALAYLTTFGYELAIDANLANVLFTLYKSPTFGQTKAGYIASIFGFLNVLTRPLGGYFGDLIYERFGVPGKKYLLIILGVTQGLLSIGLGLYIDNNQHPSLTILIVFLILAAFVCEAANGVNFSLVPHCNPCSNGFMSGIVGGMGNFGGIVFAMIFRFQPAPLGKAFWISGIIAVVINLFITVIRVPRV</sequence>
<dbReference type="InterPro" id="IPR004737">
    <property type="entry name" value="NO3_transporter_NarK/NarU-like"/>
</dbReference>
<feature type="transmembrane region" description="Helical" evidence="8">
    <location>
        <begin position="454"/>
        <end position="474"/>
    </location>
</feature>
<accession>A0A0C3KX06</accession>
<evidence type="ECO:0000256" key="5">
    <source>
        <dbReference type="ARBA" id="ARBA00022989"/>
    </source>
</evidence>
<dbReference type="Proteomes" id="UP000054217">
    <property type="component" value="Unassembled WGS sequence"/>
</dbReference>
<dbReference type="Gene3D" id="1.20.1250.20">
    <property type="entry name" value="MFS general substrate transporter like domains"/>
    <property type="match status" value="2"/>
</dbReference>
<dbReference type="InterPro" id="IPR011701">
    <property type="entry name" value="MFS"/>
</dbReference>
<keyword evidence="7 8" id="KW-0472">Membrane</keyword>
<comment type="similarity">
    <text evidence="2 8">Belongs to the major facilitator superfamily. Nitrate/nitrite porter (TC 2.A.1.8) family.</text>
</comment>
<dbReference type="InterPro" id="IPR036259">
    <property type="entry name" value="MFS_trans_sf"/>
</dbReference>
<dbReference type="EMBL" id="KN831945">
    <property type="protein sequence ID" value="KIO14072.1"/>
    <property type="molecule type" value="Genomic_DNA"/>
</dbReference>
<comment type="subcellular location">
    <subcellularLocation>
        <location evidence="8">Cell membrane</location>
        <topology evidence="8">Multi-pass membrane protein</topology>
    </subcellularLocation>
    <subcellularLocation>
        <location evidence="1">Membrane</location>
        <topology evidence="1">Multi-pass membrane protein</topology>
    </subcellularLocation>
</comment>
<evidence type="ECO:0000256" key="2">
    <source>
        <dbReference type="ARBA" id="ARBA00008432"/>
    </source>
</evidence>
<evidence type="ECO:0000256" key="8">
    <source>
        <dbReference type="RuleBase" id="RU366033"/>
    </source>
</evidence>
<feature type="transmembrane region" description="Helical" evidence="8">
    <location>
        <begin position="56"/>
        <end position="75"/>
    </location>
</feature>
<dbReference type="InParanoid" id="A0A0C3KX06"/>